<evidence type="ECO:0000313" key="2">
    <source>
        <dbReference type="EMBL" id="MBX50148.1"/>
    </source>
</evidence>
<feature type="transmembrane region" description="Helical" evidence="1">
    <location>
        <begin position="38"/>
        <end position="62"/>
    </location>
</feature>
<keyword evidence="1" id="KW-0812">Transmembrane</keyword>
<keyword evidence="1" id="KW-0472">Membrane</keyword>
<evidence type="ECO:0000256" key="1">
    <source>
        <dbReference type="SAM" id="Phobius"/>
    </source>
</evidence>
<protein>
    <submittedName>
        <fullName evidence="2">Uncharacterized protein</fullName>
    </submittedName>
</protein>
<sequence>MLDAKRIKIKTKKRGCFLWIVLRNFCRSRLVEFRCFDFPWSSFVFGSLFIHLLFAHIIQIIIRDYGMFNFLGSKN</sequence>
<dbReference type="EMBL" id="GGEC01069664">
    <property type="protein sequence ID" value="MBX50148.1"/>
    <property type="molecule type" value="Transcribed_RNA"/>
</dbReference>
<keyword evidence="1" id="KW-1133">Transmembrane helix</keyword>
<reference evidence="2" key="1">
    <citation type="submission" date="2018-02" db="EMBL/GenBank/DDBJ databases">
        <title>Rhizophora mucronata_Transcriptome.</title>
        <authorList>
            <person name="Meera S.P."/>
            <person name="Sreeshan A."/>
            <person name="Augustine A."/>
        </authorList>
    </citation>
    <scope>NUCLEOTIDE SEQUENCE</scope>
    <source>
        <tissue evidence="2">Leaf</tissue>
    </source>
</reference>
<organism evidence="2">
    <name type="scientific">Rhizophora mucronata</name>
    <name type="common">Asiatic mangrove</name>
    <dbReference type="NCBI Taxonomy" id="61149"/>
    <lineage>
        <taxon>Eukaryota</taxon>
        <taxon>Viridiplantae</taxon>
        <taxon>Streptophyta</taxon>
        <taxon>Embryophyta</taxon>
        <taxon>Tracheophyta</taxon>
        <taxon>Spermatophyta</taxon>
        <taxon>Magnoliopsida</taxon>
        <taxon>eudicotyledons</taxon>
        <taxon>Gunneridae</taxon>
        <taxon>Pentapetalae</taxon>
        <taxon>rosids</taxon>
        <taxon>fabids</taxon>
        <taxon>Malpighiales</taxon>
        <taxon>Rhizophoraceae</taxon>
        <taxon>Rhizophora</taxon>
    </lineage>
</organism>
<name>A0A2P2P5Y1_RHIMU</name>
<accession>A0A2P2P5Y1</accession>
<proteinExistence type="predicted"/>
<dbReference type="AlphaFoldDB" id="A0A2P2P5Y1"/>